<evidence type="ECO:0000313" key="2">
    <source>
        <dbReference type="Proteomes" id="UP000019494"/>
    </source>
</evidence>
<accession>W9GT79</accession>
<dbReference type="Proteomes" id="UP000019494">
    <property type="component" value="Unassembled WGS sequence"/>
</dbReference>
<reference evidence="2" key="1">
    <citation type="submission" date="2013-08" db="EMBL/GenBank/DDBJ databases">
        <title>Intrasporangium oryzae NRRL B-24470.</title>
        <authorList>
            <person name="Liu H."/>
            <person name="Wang G."/>
        </authorList>
    </citation>
    <scope>NUCLEOTIDE SEQUENCE [LARGE SCALE GENOMIC DNA]</scope>
    <source>
        <strain evidence="2">Q5-1</strain>
    </source>
</reference>
<comment type="caution">
    <text evidence="1">The sequence shown here is derived from an EMBL/GenBank/DDBJ whole genome shotgun (WGS) entry which is preliminary data.</text>
</comment>
<dbReference type="PATRIC" id="fig|584657.3.peg.954"/>
<dbReference type="SUPFAM" id="SSF52540">
    <property type="entry name" value="P-loop containing nucleoside triphosphate hydrolases"/>
    <property type="match status" value="1"/>
</dbReference>
<dbReference type="Gene3D" id="3.40.50.300">
    <property type="entry name" value="P-loop containing nucleotide triphosphate hydrolases"/>
    <property type="match status" value="1"/>
</dbReference>
<dbReference type="EMBL" id="AWQS01000022">
    <property type="protein sequence ID" value="EWT07074.1"/>
    <property type="molecule type" value="Genomic_DNA"/>
</dbReference>
<dbReference type="OrthoDB" id="572586at2"/>
<sequence length="223" mass="24539">MVGVRSEERYAAVLALADRIRTLRPGERVAVAVDGVDGAGKTVLADELAEAVGPGRHVVRVSIDGFHRPRTERYHNGTGPESFYRDSYDYAAFAAAVLDPFRSGRPITPAVNDVDRDVRIDVPAVAVAYDTVLLVDGIFLHRPELRDAWDATVFVDVPFEVSVPRGNARFAGNHDPDPEGVDNHRYVGGQRLYFAEADPRSCATWVLDNTDLDRPRLLPGTFV</sequence>
<dbReference type="RefSeq" id="WP_034714091.1">
    <property type="nucleotide sequence ID" value="NZ_AWQS01000022.1"/>
</dbReference>
<keyword evidence="2" id="KW-1185">Reference proteome</keyword>
<organism evidence="1 2">
    <name type="scientific">Intrasporangium chromatireducens Q5-1</name>
    <dbReference type="NCBI Taxonomy" id="584657"/>
    <lineage>
        <taxon>Bacteria</taxon>
        <taxon>Bacillati</taxon>
        <taxon>Actinomycetota</taxon>
        <taxon>Actinomycetes</taxon>
        <taxon>Micrococcales</taxon>
        <taxon>Intrasporangiaceae</taxon>
        <taxon>Intrasporangium</taxon>
    </lineage>
</organism>
<keyword evidence="1" id="KW-0418">Kinase</keyword>
<evidence type="ECO:0000313" key="1">
    <source>
        <dbReference type="EMBL" id="EWT07074.1"/>
    </source>
</evidence>
<keyword evidence="1" id="KW-0808">Transferase</keyword>
<protein>
    <submittedName>
        <fullName evidence="1">Uridine kinase</fullName>
    </submittedName>
</protein>
<proteinExistence type="predicted"/>
<gene>
    <name evidence="1" type="ORF">N864_12555</name>
</gene>
<dbReference type="InterPro" id="IPR027417">
    <property type="entry name" value="P-loop_NTPase"/>
</dbReference>
<name>W9GT79_9MICO</name>
<dbReference type="GO" id="GO:0016301">
    <property type="term" value="F:kinase activity"/>
    <property type="evidence" value="ECO:0007669"/>
    <property type="project" value="UniProtKB-KW"/>
</dbReference>
<dbReference type="AlphaFoldDB" id="W9GT79"/>